<accession>E7CA47</accession>
<dbReference type="AlphaFoldDB" id="E7CA47"/>
<feature type="transmembrane region" description="Helical" evidence="1">
    <location>
        <begin position="198"/>
        <end position="215"/>
    </location>
</feature>
<sequence length="242" mass="26888">MNQPEMDAAVRDWLRFFQEDYHLTSDELESAVTRALRAHATARSTSSVESVALPGTPVEGAIDSTTAQPNVVTSTMGQVPACQQTQAPTPRVEDGPWWEADIRPIARCIMVSLVAFAAHSKNRFLRFEALVPLLCIYAVFLYQLMQQIRAEEASPSYTAASTTRRLDMGGHVLVVWSSILALPGLWEDEDRRISACSVTWLVGVVLWVWGLFYYFHLLRQSDEAKAGDAAEKQPMVAVRGTS</sequence>
<keyword evidence="1" id="KW-0812">Transmembrane</keyword>
<keyword evidence="1" id="KW-0472">Membrane</keyword>
<evidence type="ECO:0000313" key="2">
    <source>
        <dbReference type="EMBL" id="ADH43035.1"/>
    </source>
</evidence>
<reference evidence="2" key="1">
    <citation type="submission" date="2010-01" db="EMBL/GenBank/DDBJ databases">
        <title>Genome fragments of uncultured bacteria from the North Pacific Subtropical Gyre.</title>
        <authorList>
            <person name="Pham V.D."/>
            <person name="DeLong E.F."/>
        </authorList>
    </citation>
    <scope>NUCLEOTIDE SEQUENCE</scope>
</reference>
<evidence type="ECO:0000256" key="1">
    <source>
        <dbReference type="SAM" id="Phobius"/>
    </source>
</evidence>
<keyword evidence="1" id="KW-1133">Transmembrane helix</keyword>
<protein>
    <submittedName>
        <fullName evidence="2">Uncharacterized protein</fullName>
    </submittedName>
</protein>
<organism evidence="2">
    <name type="scientific">uncultured SAR11 cluster alpha proteobacterium H17925_45G17</name>
    <dbReference type="NCBI Taxonomy" id="715038"/>
    <lineage>
        <taxon>Bacteria</taxon>
        <taxon>Pseudomonadati</taxon>
        <taxon>Pseudomonadota</taxon>
        <taxon>Alphaproteobacteria</taxon>
        <taxon>Candidatus Pelagibacterales</taxon>
        <taxon>environmental samples</taxon>
    </lineage>
</organism>
<feature type="transmembrane region" description="Helical" evidence="1">
    <location>
        <begin position="168"/>
        <end position="186"/>
    </location>
</feature>
<dbReference type="EMBL" id="GU574704">
    <property type="protein sequence ID" value="ADH43035.1"/>
    <property type="molecule type" value="Genomic_DNA"/>
</dbReference>
<proteinExistence type="predicted"/>
<name>E7CA47_9PROT</name>
<feature type="transmembrane region" description="Helical" evidence="1">
    <location>
        <begin position="129"/>
        <end position="148"/>
    </location>
</feature>